<evidence type="ECO:0000313" key="2">
    <source>
        <dbReference type="Proteomes" id="UP000789831"/>
    </source>
</evidence>
<accession>A0A9N9D3V7</accession>
<protein>
    <submittedName>
        <fullName evidence="1">9159_t:CDS:1</fullName>
    </submittedName>
</protein>
<gene>
    <name evidence="1" type="ORF">AGERDE_LOCUS10119</name>
</gene>
<dbReference type="EMBL" id="CAJVPL010002907">
    <property type="protein sequence ID" value="CAG8622208.1"/>
    <property type="molecule type" value="Genomic_DNA"/>
</dbReference>
<proteinExistence type="predicted"/>
<dbReference type="Proteomes" id="UP000789831">
    <property type="component" value="Unassembled WGS sequence"/>
</dbReference>
<reference evidence="1" key="1">
    <citation type="submission" date="2021-06" db="EMBL/GenBank/DDBJ databases">
        <authorList>
            <person name="Kallberg Y."/>
            <person name="Tangrot J."/>
            <person name="Rosling A."/>
        </authorList>
    </citation>
    <scope>NUCLEOTIDE SEQUENCE</scope>
    <source>
        <strain evidence="1">MT106</strain>
    </source>
</reference>
<evidence type="ECO:0000313" key="1">
    <source>
        <dbReference type="EMBL" id="CAG8622208.1"/>
    </source>
</evidence>
<sequence>MELTPKILNPDGHESTLSKRPRSHMLVRARLFFFTLPIRESYHDRSVPIPYRRVLVGPTGNAENEFNVKVIFWYSKAFGGKDN</sequence>
<dbReference type="AlphaFoldDB" id="A0A9N9D3V7"/>
<name>A0A9N9D3V7_9GLOM</name>
<organism evidence="1 2">
    <name type="scientific">Ambispora gerdemannii</name>
    <dbReference type="NCBI Taxonomy" id="144530"/>
    <lineage>
        <taxon>Eukaryota</taxon>
        <taxon>Fungi</taxon>
        <taxon>Fungi incertae sedis</taxon>
        <taxon>Mucoromycota</taxon>
        <taxon>Glomeromycotina</taxon>
        <taxon>Glomeromycetes</taxon>
        <taxon>Archaeosporales</taxon>
        <taxon>Ambisporaceae</taxon>
        <taxon>Ambispora</taxon>
    </lineage>
</organism>
<keyword evidence="2" id="KW-1185">Reference proteome</keyword>
<comment type="caution">
    <text evidence="1">The sequence shown here is derived from an EMBL/GenBank/DDBJ whole genome shotgun (WGS) entry which is preliminary data.</text>
</comment>